<evidence type="ECO:0000256" key="1">
    <source>
        <dbReference type="SAM" id="MobiDB-lite"/>
    </source>
</evidence>
<accession>A0A179F420</accession>
<feature type="region of interest" description="Disordered" evidence="1">
    <location>
        <begin position="174"/>
        <end position="275"/>
    </location>
</feature>
<dbReference type="AlphaFoldDB" id="A0A179F420"/>
<keyword evidence="3" id="KW-1185">Reference proteome</keyword>
<evidence type="ECO:0000313" key="3">
    <source>
        <dbReference type="Proteomes" id="UP000078397"/>
    </source>
</evidence>
<evidence type="ECO:0000313" key="2">
    <source>
        <dbReference type="EMBL" id="OAQ60174.1"/>
    </source>
</evidence>
<organism evidence="2 3">
    <name type="scientific">Pochonia chlamydosporia 170</name>
    <dbReference type="NCBI Taxonomy" id="1380566"/>
    <lineage>
        <taxon>Eukaryota</taxon>
        <taxon>Fungi</taxon>
        <taxon>Dikarya</taxon>
        <taxon>Ascomycota</taxon>
        <taxon>Pezizomycotina</taxon>
        <taxon>Sordariomycetes</taxon>
        <taxon>Hypocreomycetidae</taxon>
        <taxon>Hypocreales</taxon>
        <taxon>Clavicipitaceae</taxon>
        <taxon>Pochonia</taxon>
    </lineage>
</organism>
<name>A0A179F420_METCM</name>
<dbReference type="OrthoDB" id="20872at2759"/>
<feature type="compositionally biased region" description="Polar residues" evidence="1">
    <location>
        <begin position="258"/>
        <end position="275"/>
    </location>
</feature>
<feature type="compositionally biased region" description="Basic and acidic residues" evidence="1">
    <location>
        <begin position="239"/>
        <end position="257"/>
    </location>
</feature>
<feature type="compositionally biased region" description="Basic and acidic residues" evidence="1">
    <location>
        <begin position="184"/>
        <end position="206"/>
    </location>
</feature>
<dbReference type="KEGG" id="pchm:VFPPC_10605"/>
<protein>
    <submittedName>
        <fullName evidence="2">Uncharacterized protein</fullName>
    </submittedName>
</protein>
<dbReference type="EMBL" id="LSBJ02000009">
    <property type="protein sequence ID" value="OAQ60174.1"/>
    <property type="molecule type" value="Genomic_DNA"/>
</dbReference>
<proteinExistence type="predicted"/>
<gene>
    <name evidence="2" type="ORF">VFPPC_10605</name>
</gene>
<dbReference type="Proteomes" id="UP000078397">
    <property type="component" value="Unassembled WGS sequence"/>
</dbReference>
<comment type="caution">
    <text evidence="2">The sequence shown here is derived from an EMBL/GenBank/DDBJ whole genome shotgun (WGS) entry which is preliminary data.</text>
</comment>
<sequence length="564" mass="63415">MQNKHKGDIEFFIEDEKVQNALTLAIAGQQQLSQIPEHNTLHYFKVSHNGHSSACEILIMPIKHKQYQNLFFFPIRRYTKCCDDAPGRELKQQHQTIYDVYIRPNQWRFDDDNSKEVKMPQNASPACTCLDHAQLGLDYLRQTATATSSSAEADVVFRMISTCLCRCIDMADEMDSSDTNSTEPRSRKETNGTDTTTERHASKEMDGSDTAMEPRSSKETDSVDTGTEPRPRKKRKRQKDAVDTISKKLLKAAEIKTPESSNNASDCRSLPSGSQLNRLPILTTYDQREEFAEILQKLRSKTHERADQIMWANKRYSSDMRFLLRREKKIESDKEADRSARSSRLINRIASTLSNNDSKCYCGAQVYNLFAKTRNLLTNLPGDEAKRVEGADKIAELIGADLPPLCGPTIIFHAPAVIAALWDKDYETICKDLNAERLALHDVTKHVVKVPYDDDLYTYGVYLENGCPVHGGQSGNTASPNSLLYSDTSGIQDQQTQQSLEGVNFRTPLPGSQETDPLRIFDNFLETLDENGTGSLDDIGISSFGVDIFSGCLNSVIDNSQFFV</sequence>
<reference evidence="2 3" key="1">
    <citation type="journal article" date="2016" name="PLoS Pathog.">
        <title>Biosynthesis of antibiotic leucinostatins in bio-control fungus Purpureocillium lilacinum and their inhibition on phytophthora revealed by genome mining.</title>
        <authorList>
            <person name="Wang G."/>
            <person name="Liu Z."/>
            <person name="Lin R."/>
            <person name="Li E."/>
            <person name="Mao Z."/>
            <person name="Ling J."/>
            <person name="Yang Y."/>
            <person name="Yin W.B."/>
            <person name="Xie B."/>
        </authorList>
    </citation>
    <scope>NUCLEOTIDE SEQUENCE [LARGE SCALE GENOMIC DNA]</scope>
    <source>
        <strain evidence="2">170</strain>
    </source>
</reference>
<dbReference type="RefSeq" id="XP_018138084.1">
    <property type="nucleotide sequence ID" value="XM_018288943.1"/>
</dbReference>
<dbReference type="GeneID" id="28852937"/>